<feature type="transmembrane region" description="Helical" evidence="1">
    <location>
        <begin position="12"/>
        <end position="37"/>
    </location>
</feature>
<keyword evidence="1" id="KW-0812">Transmembrane</keyword>
<accession>A0A3G9GIF3</accession>
<reference evidence="6" key="1">
    <citation type="journal article" date="2017" name="Biotechnol. Biofuels">
        <title>Evaluation of environmental bacterial communities as a factor affecting the growth of duckweed Lemna minor.</title>
        <authorList>
            <person name="Ishizawa H."/>
            <person name="Kuroda M."/>
            <person name="Morikawa M."/>
            <person name="Ike M."/>
        </authorList>
    </citation>
    <scope>NUCLEOTIDE SEQUENCE [LARGE SCALE GENOMIC DNA]</scope>
    <source>
        <strain evidence="6">H3</strain>
    </source>
</reference>
<dbReference type="Pfam" id="PF06744">
    <property type="entry name" value="IcmF_C"/>
    <property type="match status" value="1"/>
</dbReference>
<evidence type="ECO:0000259" key="4">
    <source>
        <dbReference type="Pfam" id="PF21070"/>
    </source>
</evidence>
<proteinExistence type="predicted"/>
<dbReference type="RefSeq" id="WP_089084650.1">
    <property type="nucleotide sequence ID" value="NZ_AP018823.1"/>
</dbReference>
<dbReference type="Proteomes" id="UP000198290">
    <property type="component" value="Chromosome"/>
</dbReference>
<reference evidence="5 6" key="2">
    <citation type="journal article" date="2017" name="Genome Announc.">
        <title>Draft genome sequence of Aquitalea magnusonii strain H3, a plant growth-promoting bacterium of duckweed Lemna minor.</title>
        <authorList>
            <person name="Ishizawa H."/>
            <person name="Kuroda M."/>
            <person name="Ike M."/>
        </authorList>
    </citation>
    <scope>NUCLEOTIDE SEQUENCE [LARGE SCALE GENOMIC DNA]</scope>
    <source>
        <strain evidence="5 6">H3</strain>
    </source>
</reference>
<dbReference type="InterPro" id="IPR010623">
    <property type="entry name" value="IcmF_C"/>
</dbReference>
<keyword evidence="6" id="KW-1185">Reference proteome</keyword>
<feature type="domain" description="Type VI secretion system IcmF C-terminal" evidence="2">
    <location>
        <begin position="948"/>
        <end position="1052"/>
    </location>
</feature>
<dbReference type="InterPro" id="IPR053156">
    <property type="entry name" value="T6SS_TssM-like"/>
</dbReference>
<evidence type="ECO:0000259" key="2">
    <source>
        <dbReference type="Pfam" id="PF06744"/>
    </source>
</evidence>
<evidence type="ECO:0000313" key="5">
    <source>
        <dbReference type="EMBL" id="BBF86449.1"/>
    </source>
</evidence>
<dbReference type="Pfam" id="PF06761">
    <property type="entry name" value="IcmF-related"/>
    <property type="match status" value="1"/>
</dbReference>
<dbReference type="PANTHER" id="PTHR36153">
    <property type="entry name" value="INNER MEMBRANE PROTEIN-RELATED"/>
    <property type="match status" value="1"/>
</dbReference>
<feature type="transmembrane region" description="Helical" evidence="1">
    <location>
        <begin position="49"/>
        <end position="71"/>
    </location>
</feature>
<protein>
    <submittedName>
        <fullName evidence="5">Probable membrane protein</fullName>
    </submittedName>
</protein>
<dbReference type="InterPro" id="IPR009612">
    <property type="entry name" value="IcmF-rel"/>
</dbReference>
<sequence>MNSSLLQPTGKLRIWAVVLALSLMLLCMALLLIANLYLGGFYTKQPERLVWSIGLCIALLSLPSVVVYLWIKQAERQAIPSEHLSGRTAADAFAPPDVKAWLSPRQYMQQRYPGKWRAIKPWVGVLHTAQTDVSDPRTSDASIHAAWQDTESVFYVKPDYGMKDRALQGLRGRWRPPLDGVMLVAPTLPDVGSPALQQLLDFNQRSGWRLPLCLALSGWTVPADGVVCQIRDASNTEAITRDLQQLAWQLAVQGQADVLQQSSDNQRLALSAALDQPGIIEQLTQQLHAISQQLPPGQPLVQLGWVAEGAAVLPTAEARSWQQYSPRRHRLSHSDKAGWAVTAMAGLLLLGVALSFQHNFQLIQQAKQQRQALQQATSLSVALPALATVQQQISQLQQTQRQGLPWWWRLGLNQLPAVQQALLDGYGQAARRWLVEPVRQNLRQVLLALNELPLTSSDNAMLQRAQQQGYASLKAYLMLDQPARAQPAFLTAQLQQADGLAQGRRAALLGFYSQQLPTQAGWRLPADPALVAAARQTLLSLNGIEHDDATLYQTILTQAAAKYPPRSAASLLPGVDSRGLFNLPGVLSGVYTREAWEGYLKEAFEQADPKQGSEAGWVLGVTSSKSEGPVLPQRLRQRYFADYAAAWQAFLNRLHWQNTTSLAAASEQLNAYADPQRSPLQALMAMLQYQGRAGAAEKSLAGNLLDKTRQLVGKTTTSAQQTATDPLTAAFGPLLALSVPPDGNNAGNTTPASSVSLTRYLETLTAVRLKLQQLAASPNPDAAARQLAQALFQGRQNEISDGQKYAALLAASLGQEWAGFAQQAFVSPLDEAGAVVLLPAAADINALWRRSIVLPWGSEMSGRYPFNSTDNDAAIPALGRYLAPLQGEIARFLQQTLGGALVQEGDQWLPSPNLANAAPFDAAFLNAVNSLSRLASRWFAEGDAGYSFELQPVAMPGLVRTELTVDGQTVSYFNQQASWNALRWPGHAQQPGSQLVWESLQAGSRQTLAFNGRWAFIRLLEQAKVEQLDKARYQLDFALPDGLTARYILRTSAADGPLALLKLRQFSLPERVFVLPGTQAQSPAKAAN</sequence>
<dbReference type="EMBL" id="AP018823">
    <property type="protein sequence ID" value="BBF86449.1"/>
    <property type="molecule type" value="Genomic_DNA"/>
</dbReference>
<reference evidence="6" key="3">
    <citation type="journal article" date="2017" name="Plant Physiol. Biochem.">
        <title>Differential oxidative and antioxidative response of duckweed Lemna minor toward plant growth promoting/inhibiting bacteria.</title>
        <authorList>
            <person name="Ishizawa H."/>
            <person name="Kuroda M."/>
            <person name="Morikawa M."/>
            <person name="Ike M."/>
        </authorList>
    </citation>
    <scope>NUCLEOTIDE SEQUENCE [LARGE SCALE GENOMIC DNA]</scope>
    <source>
        <strain evidence="6">H3</strain>
    </source>
</reference>
<dbReference type="KEGG" id="amah:DLM_2848"/>
<dbReference type="AlphaFoldDB" id="A0A3G9GIF3"/>
<evidence type="ECO:0000259" key="3">
    <source>
        <dbReference type="Pfam" id="PF06761"/>
    </source>
</evidence>
<evidence type="ECO:0000313" key="6">
    <source>
        <dbReference type="Proteomes" id="UP000198290"/>
    </source>
</evidence>
<feature type="transmembrane region" description="Helical" evidence="1">
    <location>
        <begin position="337"/>
        <end position="356"/>
    </location>
</feature>
<keyword evidence="1" id="KW-0472">Membrane</keyword>
<dbReference type="PANTHER" id="PTHR36153:SF1">
    <property type="entry name" value="TYPE VI SECRETION SYSTEM COMPONENT TSSM1"/>
    <property type="match status" value="1"/>
</dbReference>
<keyword evidence="1" id="KW-1133">Transmembrane helix</keyword>
<dbReference type="InterPro" id="IPR048677">
    <property type="entry name" value="TssM1_hel"/>
</dbReference>
<feature type="domain" description="IcmF-related" evidence="3">
    <location>
        <begin position="383"/>
        <end position="690"/>
    </location>
</feature>
<name>A0A3G9GIF3_9NEIS</name>
<evidence type="ECO:0000256" key="1">
    <source>
        <dbReference type="SAM" id="Phobius"/>
    </source>
</evidence>
<feature type="domain" description="Type VI secretion system component TssM1 helical" evidence="4">
    <location>
        <begin position="839"/>
        <end position="944"/>
    </location>
</feature>
<dbReference type="OrthoDB" id="9758229at2"/>
<dbReference type="Pfam" id="PF21070">
    <property type="entry name" value="IcmF_helical"/>
    <property type="match status" value="1"/>
</dbReference>
<gene>
    <name evidence="5" type="ORF">DLM_2848</name>
</gene>
<organism evidence="5 6">
    <name type="scientific">Aquitalea magnusonii</name>
    <dbReference type="NCBI Taxonomy" id="332411"/>
    <lineage>
        <taxon>Bacteria</taxon>
        <taxon>Pseudomonadati</taxon>
        <taxon>Pseudomonadota</taxon>
        <taxon>Betaproteobacteria</taxon>
        <taxon>Neisseriales</taxon>
        <taxon>Chromobacteriaceae</taxon>
        <taxon>Aquitalea</taxon>
    </lineage>
</organism>